<dbReference type="EMBL" id="AP005201">
    <property type="protein sequence ID" value="BAD31207.1"/>
    <property type="molecule type" value="Genomic_DNA"/>
</dbReference>
<dbReference type="EMBL" id="AP003797">
    <property type="protein sequence ID" value="BAC10065.1"/>
    <property type="molecule type" value="Genomic_DNA"/>
</dbReference>
<protein>
    <submittedName>
        <fullName evidence="2">Uncharacterized protein</fullName>
    </submittedName>
</protein>
<feature type="compositionally biased region" description="Gly residues" evidence="1">
    <location>
        <begin position="87"/>
        <end position="102"/>
    </location>
</feature>
<evidence type="ECO:0000256" key="1">
    <source>
        <dbReference type="SAM" id="MobiDB-lite"/>
    </source>
</evidence>
<feature type="compositionally biased region" description="Basic and acidic residues" evidence="1">
    <location>
        <begin position="103"/>
        <end position="119"/>
    </location>
</feature>
<dbReference type="AlphaFoldDB" id="Q8LIL9"/>
<reference evidence="3" key="2">
    <citation type="submission" date="2002-05" db="EMBL/GenBank/DDBJ databases">
        <title>Oryza sativa nipponbare(GA3) genomic DNA, chromosome 7, PAC clone:P0685B06.</title>
        <authorList>
            <person name="Sasaki T."/>
            <person name="Matsumoto T."/>
            <person name="Katayose Y."/>
        </authorList>
    </citation>
    <scope>NUCLEOTIDE SEQUENCE</scope>
</reference>
<feature type="region of interest" description="Disordered" evidence="1">
    <location>
        <begin position="83"/>
        <end position="119"/>
    </location>
</feature>
<reference evidence="2" key="1">
    <citation type="submission" date="2001-07" db="EMBL/GenBank/DDBJ databases">
        <title>Oryza sativa nipponbare(GA3) genomic DNA, chromosome 7, BAC clone:OJ1001_C01.</title>
        <authorList>
            <person name="Sasaki T."/>
            <person name="Matsumoto T."/>
            <person name="Yamamoto K."/>
        </authorList>
    </citation>
    <scope>NUCLEOTIDE SEQUENCE</scope>
</reference>
<accession>Q8LIL9</accession>
<dbReference type="Proteomes" id="UP000000763">
    <property type="component" value="Chromosome 7"/>
</dbReference>
<evidence type="ECO:0000313" key="2">
    <source>
        <dbReference type="EMBL" id="BAC10065.1"/>
    </source>
</evidence>
<reference evidence="4" key="4">
    <citation type="journal article" date="2008" name="Nucleic Acids Res.">
        <title>The rice annotation project database (RAP-DB): 2008 update.</title>
        <authorList>
            <consortium name="The rice annotation project (RAP)"/>
        </authorList>
    </citation>
    <scope>GENOME REANNOTATION</scope>
    <source>
        <strain evidence="4">cv. Nipponbare</strain>
    </source>
</reference>
<evidence type="ECO:0000313" key="4">
    <source>
        <dbReference type="Proteomes" id="UP000000763"/>
    </source>
</evidence>
<proteinExistence type="predicted"/>
<evidence type="ECO:0000313" key="3">
    <source>
        <dbReference type="EMBL" id="BAD31207.1"/>
    </source>
</evidence>
<organism evidence="2 4">
    <name type="scientific">Oryza sativa subsp. japonica</name>
    <name type="common">Rice</name>
    <dbReference type="NCBI Taxonomy" id="39947"/>
    <lineage>
        <taxon>Eukaryota</taxon>
        <taxon>Viridiplantae</taxon>
        <taxon>Streptophyta</taxon>
        <taxon>Embryophyta</taxon>
        <taxon>Tracheophyta</taxon>
        <taxon>Spermatophyta</taxon>
        <taxon>Magnoliopsida</taxon>
        <taxon>Liliopsida</taxon>
        <taxon>Poales</taxon>
        <taxon>Poaceae</taxon>
        <taxon>BOP clade</taxon>
        <taxon>Oryzoideae</taxon>
        <taxon>Oryzeae</taxon>
        <taxon>Oryzinae</taxon>
        <taxon>Oryza</taxon>
        <taxon>Oryza sativa</taxon>
    </lineage>
</organism>
<reference evidence="4" key="3">
    <citation type="journal article" date="2005" name="Nature">
        <title>The map-based sequence of the rice genome.</title>
        <authorList>
            <consortium name="International rice genome sequencing project (IRGSP)"/>
            <person name="Matsumoto T."/>
            <person name="Wu J."/>
            <person name="Kanamori H."/>
            <person name="Katayose Y."/>
            <person name="Fujisawa M."/>
            <person name="Namiki N."/>
            <person name="Mizuno H."/>
            <person name="Yamamoto K."/>
            <person name="Antonio B.A."/>
            <person name="Baba T."/>
            <person name="Sakata K."/>
            <person name="Nagamura Y."/>
            <person name="Aoki H."/>
            <person name="Arikawa K."/>
            <person name="Arita K."/>
            <person name="Bito T."/>
            <person name="Chiden Y."/>
            <person name="Fujitsuka N."/>
            <person name="Fukunaka R."/>
            <person name="Hamada M."/>
            <person name="Harada C."/>
            <person name="Hayashi A."/>
            <person name="Hijishita S."/>
            <person name="Honda M."/>
            <person name="Hosokawa S."/>
            <person name="Ichikawa Y."/>
            <person name="Idonuma A."/>
            <person name="Iijima M."/>
            <person name="Ikeda M."/>
            <person name="Ikeno M."/>
            <person name="Ito K."/>
            <person name="Ito S."/>
            <person name="Ito T."/>
            <person name="Ito Y."/>
            <person name="Ito Y."/>
            <person name="Iwabuchi A."/>
            <person name="Kamiya K."/>
            <person name="Karasawa W."/>
            <person name="Kurita K."/>
            <person name="Katagiri S."/>
            <person name="Kikuta A."/>
            <person name="Kobayashi H."/>
            <person name="Kobayashi N."/>
            <person name="Machita K."/>
            <person name="Maehara T."/>
            <person name="Masukawa M."/>
            <person name="Mizubayashi T."/>
            <person name="Mukai Y."/>
            <person name="Nagasaki H."/>
            <person name="Nagata Y."/>
            <person name="Naito S."/>
            <person name="Nakashima M."/>
            <person name="Nakama Y."/>
            <person name="Nakamichi Y."/>
            <person name="Nakamura M."/>
            <person name="Meguro A."/>
            <person name="Negishi M."/>
            <person name="Ohta I."/>
            <person name="Ohta T."/>
            <person name="Okamoto M."/>
            <person name="Ono N."/>
            <person name="Saji S."/>
            <person name="Sakaguchi M."/>
            <person name="Sakai K."/>
            <person name="Shibata M."/>
            <person name="Shimokawa T."/>
            <person name="Song J."/>
            <person name="Takazaki Y."/>
            <person name="Terasawa K."/>
            <person name="Tsugane M."/>
            <person name="Tsuji K."/>
            <person name="Ueda S."/>
            <person name="Waki K."/>
            <person name="Yamagata H."/>
            <person name="Yamamoto M."/>
            <person name="Yamamoto S."/>
            <person name="Yamane H."/>
            <person name="Yoshiki S."/>
            <person name="Yoshihara R."/>
            <person name="Yukawa K."/>
            <person name="Zhong H."/>
            <person name="Yano M."/>
            <person name="Yuan Q."/>
            <person name="Ouyang S."/>
            <person name="Liu J."/>
            <person name="Jones K.M."/>
            <person name="Gansberger K."/>
            <person name="Moffat K."/>
            <person name="Hill J."/>
            <person name="Bera J."/>
            <person name="Fadrosh D."/>
            <person name="Jin S."/>
            <person name="Johri S."/>
            <person name="Kim M."/>
            <person name="Overton L."/>
            <person name="Reardon M."/>
            <person name="Tsitrin T."/>
            <person name="Vuong H."/>
            <person name="Weaver B."/>
            <person name="Ciecko A."/>
            <person name="Tallon L."/>
            <person name="Jackson J."/>
            <person name="Pai G."/>
            <person name="Aken S.V."/>
            <person name="Utterback T."/>
            <person name="Reidmuller S."/>
            <person name="Feldblyum T."/>
            <person name="Hsiao J."/>
            <person name="Zismann V."/>
            <person name="Iobst S."/>
            <person name="de Vazeille A.R."/>
            <person name="Buell C.R."/>
            <person name="Ying K."/>
            <person name="Li Y."/>
            <person name="Lu T."/>
            <person name="Huang Y."/>
            <person name="Zhao Q."/>
            <person name="Feng Q."/>
            <person name="Zhang L."/>
            <person name="Zhu J."/>
            <person name="Weng Q."/>
            <person name="Mu J."/>
            <person name="Lu Y."/>
            <person name="Fan D."/>
            <person name="Liu Y."/>
            <person name="Guan J."/>
            <person name="Zhang Y."/>
            <person name="Yu S."/>
            <person name="Liu X."/>
            <person name="Zhang Y."/>
            <person name="Hong G."/>
            <person name="Han B."/>
            <person name="Choisne N."/>
            <person name="Demange N."/>
            <person name="Orjeda G."/>
            <person name="Samain S."/>
            <person name="Cattolico L."/>
            <person name="Pelletier E."/>
            <person name="Couloux A."/>
            <person name="Segurens B."/>
            <person name="Wincker P."/>
            <person name="D'Hont A."/>
            <person name="Scarpelli C."/>
            <person name="Weissenbach J."/>
            <person name="Salanoubat M."/>
            <person name="Quetier F."/>
            <person name="Yu Y."/>
            <person name="Kim H.R."/>
            <person name="Rambo T."/>
            <person name="Currie J."/>
            <person name="Collura K."/>
            <person name="Luo M."/>
            <person name="Yang T."/>
            <person name="Ammiraju J.S.S."/>
            <person name="Engler F."/>
            <person name="Soderlund C."/>
            <person name="Wing R.A."/>
            <person name="Palmer L.E."/>
            <person name="de la Bastide M."/>
            <person name="Spiegel L."/>
            <person name="Nascimento L."/>
            <person name="Zutavern T."/>
            <person name="O'Shaughnessy A."/>
            <person name="Dike S."/>
            <person name="Dedhia N."/>
            <person name="Preston R."/>
            <person name="Balija V."/>
            <person name="McCombie W.R."/>
            <person name="Chow T."/>
            <person name="Chen H."/>
            <person name="Chung M."/>
            <person name="Chen C."/>
            <person name="Shaw J."/>
            <person name="Wu H."/>
            <person name="Hsiao K."/>
            <person name="Chao Y."/>
            <person name="Chu M."/>
            <person name="Cheng C."/>
            <person name="Hour A."/>
            <person name="Lee P."/>
            <person name="Lin S."/>
            <person name="Lin Y."/>
            <person name="Liou J."/>
            <person name="Liu S."/>
            <person name="Hsing Y."/>
            <person name="Raghuvanshi S."/>
            <person name="Mohanty A."/>
            <person name="Bharti A.K."/>
            <person name="Gaur A."/>
            <person name="Gupta V."/>
            <person name="Kumar D."/>
            <person name="Ravi V."/>
            <person name="Vij S."/>
            <person name="Kapur A."/>
            <person name="Khurana P."/>
            <person name="Khurana P."/>
            <person name="Khurana J.P."/>
            <person name="Tyagi A.K."/>
            <person name="Gaikwad K."/>
            <person name="Singh A."/>
            <person name="Dalal V."/>
            <person name="Srivastava S."/>
            <person name="Dixit A."/>
            <person name="Pal A.K."/>
            <person name="Ghazi I.A."/>
            <person name="Yadav M."/>
            <person name="Pandit A."/>
            <person name="Bhargava A."/>
            <person name="Sureshbabu K."/>
            <person name="Batra K."/>
            <person name="Sharma T.R."/>
            <person name="Mohapatra T."/>
            <person name="Singh N.K."/>
            <person name="Messing J."/>
            <person name="Nelson A.B."/>
            <person name="Fuks G."/>
            <person name="Kavchok S."/>
            <person name="Keizer G."/>
            <person name="Linton E."/>
            <person name="Llaca V."/>
            <person name="Song R."/>
            <person name="Tanyolac B."/>
            <person name="Young S."/>
            <person name="Ho-Il K."/>
            <person name="Hahn J.H."/>
            <person name="Sangsakoo G."/>
            <person name="Vanavichit A."/>
            <person name="de Mattos Luiz.A.T."/>
            <person name="Zimmer P.D."/>
            <person name="Malone G."/>
            <person name="Dellagostin O."/>
            <person name="de Oliveira A.C."/>
            <person name="Bevan M."/>
            <person name="Bancroft I."/>
            <person name="Minx P."/>
            <person name="Cordum H."/>
            <person name="Wilson R."/>
            <person name="Cheng Z."/>
            <person name="Jin W."/>
            <person name="Jiang J."/>
            <person name="Leong S.A."/>
            <person name="Iwama H."/>
            <person name="Gojobori T."/>
            <person name="Itoh T."/>
            <person name="Niimura Y."/>
            <person name="Fujii Y."/>
            <person name="Habara T."/>
            <person name="Sakai H."/>
            <person name="Sato Y."/>
            <person name="Wilson G."/>
            <person name="Kumar K."/>
            <person name="McCouch S."/>
            <person name="Juretic N."/>
            <person name="Hoen D."/>
            <person name="Wright S."/>
            <person name="Bruskiewich R."/>
            <person name="Bureau T."/>
            <person name="Miyao A."/>
            <person name="Hirochika H."/>
            <person name="Nishikawa T."/>
            <person name="Kadowaki K."/>
            <person name="Sugiura M."/>
            <person name="Burr B."/>
            <person name="Sasaki T."/>
        </authorList>
    </citation>
    <scope>NUCLEOTIDE SEQUENCE [LARGE SCALE GENOMIC DNA]</scope>
    <source>
        <strain evidence="4">cv. Nipponbare</strain>
    </source>
</reference>
<gene>
    <name evidence="2" type="primary">OJ1001_C01.101</name>
    <name evidence="3" type="ORF">P0685B06.23</name>
</gene>
<sequence length="119" mass="12928">MVHWWRNHLYSRLIPVFSPKSSGMHIPKSQIKIHATNHKIIHLSESQIEKKRERMLAVAAPCRRSPLATGAAPLAACCVWSRRPSDGKGGGGRGPGMGGGRGGEGRRRGGGEERRKGSI</sequence>
<name>Q8LIL9_ORYSJ</name>